<feature type="domain" description="BHLH" evidence="8">
    <location>
        <begin position="86"/>
        <end position="137"/>
    </location>
</feature>
<dbReference type="SMART" id="SM00353">
    <property type="entry name" value="HLH"/>
    <property type="match status" value="1"/>
</dbReference>
<comment type="caution">
    <text evidence="9">The sequence shown here is derived from an EMBL/GenBank/DDBJ whole genome shotgun (WGS) entry which is preliminary data.</text>
</comment>
<feature type="region of interest" description="Disordered" evidence="7">
    <location>
        <begin position="311"/>
        <end position="369"/>
    </location>
</feature>
<feature type="coiled-coil region" evidence="6">
    <location>
        <begin position="195"/>
        <end position="222"/>
    </location>
</feature>
<dbReference type="EMBL" id="JAODUP010000055">
    <property type="protein sequence ID" value="KAK2165069.1"/>
    <property type="molecule type" value="Genomic_DNA"/>
</dbReference>
<dbReference type="Pfam" id="PF00010">
    <property type="entry name" value="HLH"/>
    <property type="match status" value="1"/>
</dbReference>
<evidence type="ECO:0000313" key="10">
    <source>
        <dbReference type="Proteomes" id="UP001208570"/>
    </source>
</evidence>
<dbReference type="GO" id="GO:0046983">
    <property type="term" value="F:protein dimerization activity"/>
    <property type="evidence" value="ECO:0007669"/>
    <property type="project" value="InterPro"/>
</dbReference>
<dbReference type="CDD" id="cd11419">
    <property type="entry name" value="bHLHzip_TFAP4"/>
    <property type="match status" value="1"/>
</dbReference>
<feature type="region of interest" description="Disordered" evidence="7">
    <location>
        <begin position="157"/>
        <end position="192"/>
    </location>
</feature>
<dbReference type="PANTHER" id="PTHR15741:SF27">
    <property type="entry name" value="TRANSCRIPTION FACTOR AP-4"/>
    <property type="match status" value="1"/>
</dbReference>
<dbReference type="GO" id="GO:0005634">
    <property type="term" value="C:nucleus"/>
    <property type="evidence" value="ECO:0007669"/>
    <property type="project" value="UniProtKB-SubCell"/>
</dbReference>
<protein>
    <recommendedName>
        <fullName evidence="8">BHLH domain-containing protein</fullName>
    </recommendedName>
</protein>
<evidence type="ECO:0000256" key="2">
    <source>
        <dbReference type="ARBA" id="ARBA00023015"/>
    </source>
</evidence>
<evidence type="ECO:0000256" key="1">
    <source>
        <dbReference type="ARBA" id="ARBA00004123"/>
    </source>
</evidence>
<reference evidence="9" key="1">
    <citation type="journal article" date="2023" name="Mol. Biol. Evol.">
        <title>Third-Generation Sequencing Reveals the Adaptive Role of the Epigenome in Three Deep-Sea Polychaetes.</title>
        <authorList>
            <person name="Perez M."/>
            <person name="Aroh O."/>
            <person name="Sun Y."/>
            <person name="Lan Y."/>
            <person name="Juniper S.K."/>
            <person name="Young C.R."/>
            <person name="Angers B."/>
            <person name="Qian P.Y."/>
        </authorList>
    </citation>
    <scope>NUCLEOTIDE SEQUENCE</scope>
    <source>
        <strain evidence="9">P08H-3</strain>
    </source>
</reference>
<keyword evidence="4" id="KW-0804">Transcription</keyword>
<dbReference type="InterPro" id="IPR052207">
    <property type="entry name" value="Max-like/E-box_TFs"/>
</dbReference>
<proteinExistence type="predicted"/>
<keyword evidence="3" id="KW-0238">DNA-binding</keyword>
<name>A0AAD9NFA3_9ANNE</name>
<evidence type="ECO:0000256" key="4">
    <source>
        <dbReference type="ARBA" id="ARBA00023163"/>
    </source>
</evidence>
<dbReference type="Gene3D" id="4.10.280.10">
    <property type="entry name" value="Helix-loop-helix DNA-binding domain"/>
    <property type="match status" value="1"/>
</dbReference>
<accession>A0AAD9NFA3</accession>
<dbReference type="PROSITE" id="PS50888">
    <property type="entry name" value="BHLH"/>
    <property type="match status" value="1"/>
</dbReference>
<feature type="compositionally biased region" description="Low complexity" evidence="7">
    <location>
        <begin position="273"/>
        <end position="282"/>
    </location>
</feature>
<feature type="compositionally biased region" description="Basic and acidic residues" evidence="7">
    <location>
        <begin position="311"/>
        <end position="320"/>
    </location>
</feature>
<feature type="region of interest" description="Disordered" evidence="7">
    <location>
        <begin position="245"/>
        <end position="289"/>
    </location>
</feature>
<keyword evidence="2" id="KW-0805">Transcription regulation</keyword>
<evidence type="ECO:0000256" key="6">
    <source>
        <dbReference type="SAM" id="Coils"/>
    </source>
</evidence>
<dbReference type="PANTHER" id="PTHR15741">
    <property type="entry name" value="BASIC HELIX-LOOP-HELIX ZIP TRANSCRIPTION FACTOR"/>
    <property type="match status" value="1"/>
</dbReference>
<evidence type="ECO:0000256" key="7">
    <source>
        <dbReference type="SAM" id="MobiDB-lite"/>
    </source>
</evidence>
<organism evidence="9 10">
    <name type="scientific">Paralvinella palmiformis</name>
    <dbReference type="NCBI Taxonomy" id="53620"/>
    <lineage>
        <taxon>Eukaryota</taxon>
        <taxon>Metazoa</taxon>
        <taxon>Spiralia</taxon>
        <taxon>Lophotrochozoa</taxon>
        <taxon>Annelida</taxon>
        <taxon>Polychaeta</taxon>
        <taxon>Sedentaria</taxon>
        <taxon>Canalipalpata</taxon>
        <taxon>Terebellida</taxon>
        <taxon>Terebelliformia</taxon>
        <taxon>Alvinellidae</taxon>
        <taxon>Paralvinella</taxon>
    </lineage>
</organism>
<gene>
    <name evidence="9" type="ORF">LSH36_55g05007</name>
</gene>
<evidence type="ECO:0000256" key="3">
    <source>
        <dbReference type="ARBA" id="ARBA00023125"/>
    </source>
</evidence>
<sequence>MSSFYQRGAEKRRTLQEMRLKEKEVGSCSIGPCRGLARFIDLSGDDKFPPSTRLSRHQTVGITAYDSFTVIQPSSPKQGMEQEKRLRREIANSNERRRMQSINAGFQSLKTMIPHHEGEKLSKAAILQHTTDYICQLEHIRSKLVAENNELKQLVQGFGNGQNNITPPPKRKKRDTESSDEGIGMTCTDGEDHGIEDYKRELMELRNQLEQERKHRILLEKRLLAVSNLRDDDITKCKTEVQAQPWLKGESDIEESQPVPRPTVSLSPPSPPHATTSSQPSPFLHTVNPSLSRRNLDTIVEAIRHLEGEQALVDSRENERSVPASCASIPHSEESGTESSYDQEDCFSENMSPRCDSQSSSSLSPSTSRMDCEISASMPATFATSPTVLAAPHPGALLHHQGAALLSRGVPDIQCSPYTTSAAYPLPLQLLTHAAAVATAKPQQPHPSVVVMQKS</sequence>
<dbReference type="GO" id="GO:0000981">
    <property type="term" value="F:DNA-binding transcription factor activity, RNA polymerase II-specific"/>
    <property type="evidence" value="ECO:0007669"/>
    <property type="project" value="TreeGrafter"/>
</dbReference>
<evidence type="ECO:0000313" key="9">
    <source>
        <dbReference type="EMBL" id="KAK2165069.1"/>
    </source>
</evidence>
<dbReference type="InterPro" id="IPR011598">
    <property type="entry name" value="bHLH_dom"/>
</dbReference>
<dbReference type="SUPFAM" id="SSF47459">
    <property type="entry name" value="HLH, helix-loop-helix DNA-binding domain"/>
    <property type="match status" value="1"/>
</dbReference>
<dbReference type="GO" id="GO:0000978">
    <property type="term" value="F:RNA polymerase II cis-regulatory region sequence-specific DNA binding"/>
    <property type="evidence" value="ECO:0007669"/>
    <property type="project" value="TreeGrafter"/>
</dbReference>
<keyword evidence="5" id="KW-0539">Nucleus</keyword>
<keyword evidence="6" id="KW-0175">Coiled coil</keyword>
<dbReference type="InterPro" id="IPR036638">
    <property type="entry name" value="HLH_DNA-bd_sf"/>
</dbReference>
<feature type="compositionally biased region" description="Low complexity" evidence="7">
    <location>
        <begin position="357"/>
        <end position="368"/>
    </location>
</feature>
<comment type="subcellular location">
    <subcellularLocation>
        <location evidence="1">Nucleus</location>
    </subcellularLocation>
</comment>
<dbReference type="AlphaFoldDB" id="A0AAD9NFA3"/>
<dbReference type="Proteomes" id="UP001208570">
    <property type="component" value="Unassembled WGS sequence"/>
</dbReference>
<keyword evidence="10" id="KW-1185">Reference proteome</keyword>
<evidence type="ECO:0000259" key="8">
    <source>
        <dbReference type="PROSITE" id="PS50888"/>
    </source>
</evidence>
<evidence type="ECO:0000256" key="5">
    <source>
        <dbReference type="ARBA" id="ARBA00023242"/>
    </source>
</evidence>